<comment type="caution">
    <text evidence="2">The sequence shown here is derived from an EMBL/GenBank/DDBJ whole genome shotgun (WGS) entry which is preliminary data.</text>
</comment>
<dbReference type="AlphaFoldDB" id="A0AAN7B4Q2"/>
<proteinExistence type="predicted"/>
<keyword evidence="3" id="KW-1185">Reference proteome</keyword>
<dbReference type="Proteomes" id="UP001301769">
    <property type="component" value="Unassembled WGS sequence"/>
</dbReference>
<evidence type="ECO:0000256" key="1">
    <source>
        <dbReference type="SAM" id="Coils"/>
    </source>
</evidence>
<feature type="coiled-coil region" evidence="1">
    <location>
        <begin position="102"/>
        <end position="167"/>
    </location>
</feature>
<keyword evidence="1" id="KW-0175">Coiled coil</keyword>
<organism evidence="2 3">
    <name type="scientific">Rhypophila decipiens</name>
    <dbReference type="NCBI Taxonomy" id="261697"/>
    <lineage>
        <taxon>Eukaryota</taxon>
        <taxon>Fungi</taxon>
        <taxon>Dikarya</taxon>
        <taxon>Ascomycota</taxon>
        <taxon>Pezizomycotina</taxon>
        <taxon>Sordariomycetes</taxon>
        <taxon>Sordariomycetidae</taxon>
        <taxon>Sordariales</taxon>
        <taxon>Naviculisporaceae</taxon>
        <taxon>Rhypophila</taxon>
    </lineage>
</organism>
<evidence type="ECO:0000313" key="2">
    <source>
        <dbReference type="EMBL" id="KAK4208090.1"/>
    </source>
</evidence>
<accession>A0AAN7B4Q2</accession>
<sequence length="354" mass="37666">MVPGGPFYAGGDFADFSTSTFPVAVPIPVTAPDDAFEYALRQHHDDQLAVLGAAAPSANLYTTSAAAGQIGDINNSSSYQSDPSKDVIMISRQSWEHALSESSQAKRERDELRLQLATVRNELYTAKRVQKQLRMELDEVKVTAKTLRRQSTTLAETQKRLRKERNDARIRVAMLSKVLPRDQAAAVLKAAGGEGVTVINSNKSRDPLALLLGQAPAATPMADSSAAQRGSMKAHDTATAVDNTSSNLPGGSDLLPPTQAHPGPMIAQQLQGGNNTQWHFDGTGGPGTLAGAIAMDESPENHIMLDHDEDDDQRLIDAFLAETSANSGGELSPEQAGFSPSTMAELFGGAMDNT</sequence>
<protein>
    <submittedName>
        <fullName evidence="2">Uncharacterized protein</fullName>
    </submittedName>
</protein>
<name>A0AAN7B4Q2_9PEZI</name>
<evidence type="ECO:0000313" key="3">
    <source>
        <dbReference type="Proteomes" id="UP001301769"/>
    </source>
</evidence>
<reference evidence="2" key="2">
    <citation type="submission" date="2023-05" db="EMBL/GenBank/DDBJ databases">
        <authorList>
            <consortium name="Lawrence Berkeley National Laboratory"/>
            <person name="Steindorff A."/>
            <person name="Hensen N."/>
            <person name="Bonometti L."/>
            <person name="Westerberg I."/>
            <person name="Brannstrom I.O."/>
            <person name="Guillou S."/>
            <person name="Cros-Aarteil S."/>
            <person name="Calhoun S."/>
            <person name="Haridas S."/>
            <person name="Kuo A."/>
            <person name="Mondo S."/>
            <person name="Pangilinan J."/>
            <person name="Riley R."/>
            <person name="Labutti K."/>
            <person name="Andreopoulos B."/>
            <person name="Lipzen A."/>
            <person name="Chen C."/>
            <person name="Yanf M."/>
            <person name="Daum C."/>
            <person name="Ng V."/>
            <person name="Clum A."/>
            <person name="Ohm R."/>
            <person name="Martin F."/>
            <person name="Silar P."/>
            <person name="Natvig D."/>
            <person name="Lalanne C."/>
            <person name="Gautier V."/>
            <person name="Ament-Velasquez S.L."/>
            <person name="Kruys A."/>
            <person name="Hutchinson M.I."/>
            <person name="Powell A.J."/>
            <person name="Barry K."/>
            <person name="Miller A.N."/>
            <person name="Grigoriev I.V."/>
            <person name="Debuchy R."/>
            <person name="Gladieux P."/>
            <person name="Thoren M.H."/>
            <person name="Johannesson H."/>
        </authorList>
    </citation>
    <scope>NUCLEOTIDE SEQUENCE</scope>
    <source>
        <strain evidence="2">PSN293</strain>
    </source>
</reference>
<dbReference type="EMBL" id="MU858259">
    <property type="protein sequence ID" value="KAK4208090.1"/>
    <property type="molecule type" value="Genomic_DNA"/>
</dbReference>
<reference evidence="2" key="1">
    <citation type="journal article" date="2023" name="Mol. Phylogenet. Evol.">
        <title>Genome-scale phylogeny and comparative genomics of the fungal order Sordariales.</title>
        <authorList>
            <person name="Hensen N."/>
            <person name="Bonometti L."/>
            <person name="Westerberg I."/>
            <person name="Brannstrom I.O."/>
            <person name="Guillou S."/>
            <person name="Cros-Aarteil S."/>
            <person name="Calhoun S."/>
            <person name="Haridas S."/>
            <person name="Kuo A."/>
            <person name="Mondo S."/>
            <person name="Pangilinan J."/>
            <person name="Riley R."/>
            <person name="LaButti K."/>
            <person name="Andreopoulos B."/>
            <person name="Lipzen A."/>
            <person name="Chen C."/>
            <person name="Yan M."/>
            <person name="Daum C."/>
            <person name="Ng V."/>
            <person name="Clum A."/>
            <person name="Steindorff A."/>
            <person name="Ohm R.A."/>
            <person name="Martin F."/>
            <person name="Silar P."/>
            <person name="Natvig D.O."/>
            <person name="Lalanne C."/>
            <person name="Gautier V."/>
            <person name="Ament-Velasquez S.L."/>
            <person name="Kruys A."/>
            <person name="Hutchinson M.I."/>
            <person name="Powell A.J."/>
            <person name="Barry K."/>
            <person name="Miller A.N."/>
            <person name="Grigoriev I.V."/>
            <person name="Debuchy R."/>
            <person name="Gladieux P."/>
            <person name="Hiltunen Thoren M."/>
            <person name="Johannesson H."/>
        </authorList>
    </citation>
    <scope>NUCLEOTIDE SEQUENCE</scope>
    <source>
        <strain evidence="2">PSN293</strain>
    </source>
</reference>
<gene>
    <name evidence="2" type="ORF">QBC37DRAFT_82839</name>
</gene>